<feature type="region of interest" description="Disordered" evidence="1">
    <location>
        <begin position="1"/>
        <end position="41"/>
    </location>
</feature>
<accession>A0A2P2P876</accession>
<reference evidence="2" key="1">
    <citation type="submission" date="2018-02" db="EMBL/GenBank/DDBJ databases">
        <title>Rhizophora mucronata_Transcriptome.</title>
        <authorList>
            <person name="Meera S.P."/>
            <person name="Sreeshan A."/>
            <person name="Augustine A."/>
        </authorList>
    </citation>
    <scope>NUCLEOTIDE SEQUENCE</scope>
    <source>
        <tissue evidence="2">Leaf</tissue>
    </source>
</reference>
<protein>
    <submittedName>
        <fullName evidence="2">Uncharacterized protein</fullName>
    </submittedName>
</protein>
<name>A0A2P2P876_RHIMU</name>
<proteinExistence type="predicted"/>
<evidence type="ECO:0000256" key="1">
    <source>
        <dbReference type="SAM" id="MobiDB-lite"/>
    </source>
</evidence>
<organism evidence="2">
    <name type="scientific">Rhizophora mucronata</name>
    <name type="common">Asiatic mangrove</name>
    <dbReference type="NCBI Taxonomy" id="61149"/>
    <lineage>
        <taxon>Eukaryota</taxon>
        <taxon>Viridiplantae</taxon>
        <taxon>Streptophyta</taxon>
        <taxon>Embryophyta</taxon>
        <taxon>Tracheophyta</taxon>
        <taxon>Spermatophyta</taxon>
        <taxon>Magnoliopsida</taxon>
        <taxon>eudicotyledons</taxon>
        <taxon>Gunneridae</taxon>
        <taxon>Pentapetalae</taxon>
        <taxon>rosids</taxon>
        <taxon>fabids</taxon>
        <taxon>Malpighiales</taxon>
        <taxon>Rhizophoraceae</taxon>
        <taxon>Rhizophora</taxon>
    </lineage>
</organism>
<feature type="compositionally biased region" description="Polar residues" evidence="1">
    <location>
        <begin position="1"/>
        <end position="28"/>
    </location>
</feature>
<dbReference type="AlphaFoldDB" id="A0A2P2P876"/>
<evidence type="ECO:0000313" key="2">
    <source>
        <dbReference type="EMBL" id="MBX50922.1"/>
    </source>
</evidence>
<dbReference type="EMBL" id="GGEC01070438">
    <property type="protein sequence ID" value="MBX50922.1"/>
    <property type="molecule type" value="Transcribed_RNA"/>
</dbReference>
<sequence>MIQNRESTHPYQIQKNQTRPTSLEFSTTPHKKSTPEKANTEIPKIGVLNKPLFKKIRCNSPPSHSLYFQLYLSLSKLSLSRIFSFH</sequence>